<protein>
    <submittedName>
        <fullName evidence="2">Uncharacterized protein</fullName>
    </submittedName>
</protein>
<evidence type="ECO:0000313" key="2">
    <source>
        <dbReference type="EMBL" id="CAA9246363.1"/>
    </source>
</evidence>
<evidence type="ECO:0000256" key="1">
    <source>
        <dbReference type="SAM" id="MobiDB-lite"/>
    </source>
</evidence>
<dbReference type="EMBL" id="CADCTH010000237">
    <property type="protein sequence ID" value="CAA9246363.1"/>
    <property type="molecule type" value="Genomic_DNA"/>
</dbReference>
<sequence length="195" mass="20223">DVLRRRRLDPPHGVNRSSCPIRGDTPGRRLERPSPRRPRHVIIKGGARTGRARRADDAGWEATVHAELLAQRVAALIEGAAFPDLDTSSVMTVIALVLAGAGLVTVRDYVLDGGDRIPLLVAEPFPRVEASIGVVPALGGVDETLAARLAHYAQHPAVDGLIVVNAVLGPVPLPRAVGGVPLRAAVAGAGAGGDA</sequence>
<feature type="non-terminal residue" evidence="2">
    <location>
        <position position="1"/>
    </location>
</feature>
<accession>A0A6J4IB58</accession>
<proteinExistence type="predicted"/>
<dbReference type="AlphaFoldDB" id="A0A6J4IB58"/>
<reference evidence="2" key="1">
    <citation type="submission" date="2020-02" db="EMBL/GenBank/DDBJ databases">
        <authorList>
            <person name="Meier V. D."/>
        </authorList>
    </citation>
    <scope>NUCLEOTIDE SEQUENCE</scope>
    <source>
        <strain evidence="2">AVDCRST_MAG54</strain>
    </source>
</reference>
<organism evidence="2">
    <name type="scientific">uncultured Actinomycetospora sp</name>
    <dbReference type="NCBI Taxonomy" id="1135996"/>
    <lineage>
        <taxon>Bacteria</taxon>
        <taxon>Bacillati</taxon>
        <taxon>Actinomycetota</taxon>
        <taxon>Actinomycetes</taxon>
        <taxon>Pseudonocardiales</taxon>
        <taxon>Pseudonocardiaceae</taxon>
        <taxon>Actinomycetospora</taxon>
        <taxon>environmental samples</taxon>
    </lineage>
</organism>
<gene>
    <name evidence="2" type="ORF">AVDCRST_MAG54-1773</name>
</gene>
<name>A0A6J4IB58_9PSEU</name>
<feature type="compositionally biased region" description="Basic and acidic residues" evidence="1">
    <location>
        <begin position="25"/>
        <end position="34"/>
    </location>
</feature>
<feature type="region of interest" description="Disordered" evidence="1">
    <location>
        <begin position="1"/>
        <end position="38"/>
    </location>
</feature>